<feature type="compositionally biased region" description="Basic and acidic residues" evidence="1">
    <location>
        <begin position="375"/>
        <end position="386"/>
    </location>
</feature>
<comment type="caution">
    <text evidence="2">The sequence shown here is derived from an EMBL/GenBank/DDBJ whole genome shotgun (WGS) entry which is preliminary data.</text>
</comment>
<reference evidence="2 3" key="1">
    <citation type="submission" date="2024-10" db="EMBL/GenBank/DDBJ databases">
        <title>Updated reference genomes for cyclostephanoid diatoms.</title>
        <authorList>
            <person name="Roberts W.R."/>
            <person name="Alverson A.J."/>
        </authorList>
    </citation>
    <scope>NUCLEOTIDE SEQUENCE [LARGE SCALE GENOMIC DNA]</scope>
    <source>
        <strain evidence="2 3">AJA276-08</strain>
    </source>
</reference>
<protein>
    <submittedName>
        <fullName evidence="2">Uncharacterized protein</fullName>
    </submittedName>
</protein>
<feature type="compositionally biased region" description="Basic and acidic residues" evidence="1">
    <location>
        <begin position="474"/>
        <end position="485"/>
    </location>
</feature>
<gene>
    <name evidence="2" type="ORF">ACHAW5_009928</name>
</gene>
<dbReference type="EMBL" id="JALLAZ020001611">
    <property type="protein sequence ID" value="KAL3771144.1"/>
    <property type="molecule type" value="Genomic_DNA"/>
</dbReference>
<feature type="region of interest" description="Disordered" evidence="1">
    <location>
        <begin position="340"/>
        <end position="544"/>
    </location>
</feature>
<feature type="region of interest" description="Disordered" evidence="1">
    <location>
        <begin position="603"/>
        <end position="679"/>
    </location>
</feature>
<keyword evidence="3" id="KW-1185">Reference proteome</keyword>
<sequence length="789" mass="85354">MRDALSKRRPRQNIISMILAKGSSTSKKGSLHSTSSSSSSSSSAGVHKLHIIQSAIDLTRRSQKRLATKSKSGGVMGGKNGGPGKSSSGGHFVKGQRAFYRNPAKGGIAKVTIVGVHHDSKLVPYYTVQLRDGKEKQTDGKHLTPVREDAVVAVEKDKERGGGGSSSSSSSCISSCTNGRERRRSTSRSRTTTASSKVDDDQGDAHTDERMTESSSSEGGVWGGMKKHDEDDDDDHEPEADDAGGDGGGPEGGGSPPRENEDDGEKSGGGGGGKGGKKFHVGEYAYYRPPDCEHVTKVRIVRHSRAKDRYAVSLPDDSHQENVKPSHLATLMELSSNEMIALMKEGNNNKRQPAERSSKGRRTLLDDGSTCDPEGGDKLQSAERSSKGTRGLRGSTKSDEGSGCDAEEGNKRLSVERSSKGTRGLRGSTKSDEGSGCDAEEGNKRLSVERSSKGTRGLRGSTKSDEGSGCDAEEGNKRLSVERSSKGTRGLRGSTKSDEGSGYDAEEGEPLSSGSETSRSPHASDKPLSATLHTSLTIAPPPPTVRMVQAKTEDGNWKTVPMYERGMDVNYRNADGVQGCTILTVHLDDLLEPYYTIRLQDGKEKQTDNAHITIGSEEDVIEEKQDRRGEKNCKENSEGEHNGEEEHSQASPDKEKAATRSSAKNRPVDAESVVDKSSTKIEEMVDPSAEPMANFISATFFTDDQVLYSSSSGECLRAVVVKIQRDKKNRPYYVVRLLATGKEKLVYGHRLQPVDPEDRDELRSRSKFTKKKRKFTQPSAFGRFSTLQR</sequence>
<feature type="compositionally biased region" description="Basic residues" evidence="1">
    <location>
        <begin position="765"/>
        <end position="775"/>
    </location>
</feature>
<feature type="region of interest" description="Disordered" evidence="1">
    <location>
        <begin position="60"/>
        <end position="93"/>
    </location>
</feature>
<feature type="compositionally biased region" description="Basic and acidic residues" evidence="1">
    <location>
        <begin position="666"/>
        <end position="679"/>
    </location>
</feature>
<feature type="compositionally biased region" description="Basic and acidic residues" evidence="1">
    <location>
        <begin position="408"/>
        <end position="419"/>
    </location>
</feature>
<feature type="compositionally biased region" description="Basic and acidic residues" evidence="1">
    <location>
        <begin position="622"/>
        <end position="658"/>
    </location>
</feature>
<feature type="compositionally biased region" description="Gly residues" evidence="1">
    <location>
        <begin position="74"/>
        <end position="84"/>
    </location>
</feature>
<feature type="compositionally biased region" description="Acidic residues" evidence="1">
    <location>
        <begin position="230"/>
        <end position="244"/>
    </location>
</feature>
<evidence type="ECO:0000256" key="1">
    <source>
        <dbReference type="SAM" id="MobiDB-lite"/>
    </source>
</evidence>
<feature type="compositionally biased region" description="Gly residues" evidence="1">
    <location>
        <begin position="245"/>
        <end position="255"/>
    </location>
</feature>
<dbReference type="Proteomes" id="UP001530315">
    <property type="component" value="Unassembled WGS sequence"/>
</dbReference>
<accession>A0ABD3N4Y3</accession>
<dbReference type="AlphaFoldDB" id="A0ABD3N4Y3"/>
<evidence type="ECO:0000313" key="3">
    <source>
        <dbReference type="Proteomes" id="UP001530315"/>
    </source>
</evidence>
<feature type="region of interest" description="Disordered" evidence="1">
    <location>
        <begin position="302"/>
        <end position="326"/>
    </location>
</feature>
<feature type="compositionally biased region" description="Low complexity" evidence="1">
    <location>
        <begin position="22"/>
        <end position="43"/>
    </location>
</feature>
<organism evidence="2 3">
    <name type="scientific">Stephanodiscus triporus</name>
    <dbReference type="NCBI Taxonomy" id="2934178"/>
    <lineage>
        <taxon>Eukaryota</taxon>
        <taxon>Sar</taxon>
        <taxon>Stramenopiles</taxon>
        <taxon>Ochrophyta</taxon>
        <taxon>Bacillariophyta</taxon>
        <taxon>Coscinodiscophyceae</taxon>
        <taxon>Thalassiosirophycidae</taxon>
        <taxon>Stephanodiscales</taxon>
        <taxon>Stephanodiscaceae</taxon>
        <taxon>Stephanodiscus</taxon>
    </lineage>
</organism>
<feature type="compositionally biased region" description="Polar residues" evidence="1">
    <location>
        <begin position="512"/>
        <end position="521"/>
    </location>
</feature>
<feature type="region of interest" description="Disordered" evidence="1">
    <location>
        <begin position="1"/>
        <end position="46"/>
    </location>
</feature>
<name>A0ABD3N4Y3_9STRA</name>
<feature type="compositionally biased region" description="Low complexity" evidence="1">
    <location>
        <begin position="166"/>
        <end position="176"/>
    </location>
</feature>
<feature type="compositionally biased region" description="Basic and acidic residues" evidence="1">
    <location>
        <begin position="197"/>
        <end position="212"/>
    </location>
</feature>
<feature type="compositionally biased region" description="Basic and acidic residues" evidence="1">
    <location>
        <begin position="441"/>
        <end position="452"/>
    </location>
</feature>
<proteinExistence type="predicted"/>
<evidence type="ECO:0000313" key="2">
    <source>
        <dbReference type="EMBL" id="KAL3771144.1"/>
    </source>
</evidence>
<feature type="region of interest" description="Disordered" evidence="1">
    <location>
        <begin position="750"/>
        <end position="789"/>
    </location>
</feature>
<feature type="region of interest" description="Disordered" evidence="1">
    <location>
        <begin position="154"/>
        <end position="280"/>
    </location>
</feature>